<dbReference type="InterPro" id="IPR051393">
    <property type="entry name" value="ABC_transporter_permease"/>
</dbReference>
<feature type="transmembrane region" description="Helical" evidence="7">
    <location>
        <begin position="139"/>
        <end position="159"/>
    </location>
</feature>
<dbReference type="PANTHER" id="PTHR30193:SF37">
    <property type="entry name" value="INNER MEMBRANE ABC TRANSPORTER PERMEASE PROTEIN YCJO"/>
    <property type="match status" value="1"/>
</dbReference>
<gene>
    <name evidence="10" type="ORF">ACFSFX_05545</name>
</gene>
<dbReference type="PANTHER" id="PTHR30193">
    <property type="entry name" value="ABC TRANSPORTER PERMEASE PROTEIN"/>
    <property type="match status" value="1"/>
</dbReference>
<dbReference type="Pfam" id="PF00528">
    <property type="entry name" value="BPD_transp_1"/>
    <property type="match status" value="1"/>
</dbReference>
<keyword evidence="11" id="KW-1185">Reference proteome</keyword>
<feature type="region of interest" description="Disordered" evidence="8">
    <location>
        <begin position="365"/>
        <end position="412"/>
    </location>
</feature>
<dbReference type="Gene3D" id="1.10.3720.10">
    <property type="entry name" value="MetI-like"/>
    <property type="match status" value="1"/>
</dbReference>
<evidence type="ECO:0000256" key="5">
    <source>
        <dbReference type="ARBA" id="ARBA00022989"/>
    </source>
</evidence>
<evidence type="ECO:0000256" key="4">
    <source>
        <dbReference type="ARBA" id="ARBA00022692"/>
    </source>
</evidence>
<sequence>MAQRTAAKKPSGTQDSPPAFRKRTGIQGRTGLTGWLFISPVVLILGLFLVIPVLMAAWVSMSDWTGRGSPFGSDVEFVGGENFSAILGGEGLAARDFGTAIRNNFYYVLLVVPLQTALAMFLAVMVNKQVLKGRGLFRTAFYFPSVTSSVAITVLWLFLFSATGVVNKVLSFFAISGPNWFQDPRGIFHIVFSVFGLNQAPAGLQDPGFLGIPGWEWLAGPSVAMSAFVLMAIFTTSGTFMLLFIAALQNISGEVQEAAMVDGASAWQRFWQVTLPMLRPTLFTVLTLGLIGTWQVFDQIYVGTQGGPAKTTLTPAYLSFNSAFNNQRWGEGAAIAFILFGIIVVLTILQRYALRERDVPKRSRMVPVGADPKTAAAAQSSARHEDRLKGRDPGGADPDGTNQTGTPEGDRR</sequence>
<evidence type="ECO:0000256" key="2">
    <source>
        <dbReference type="ARBA" id="ARBA00022448"/>
    </source>
</evidence>
<protein>
    <submittedName>
        <fullName evidence="10">Carbohydrate ABC transporter permease</fullName>
    </submittedName>
</protein>
<feature type="region of interest" description="Disordered" evidence="8">
    <location>
        <begin position="1"/>
        <end position="25"/>
    </location>
</feature>
<dbReference type="PROSITE" id="PS50928">
    <property type="entry name" value="ABC_TM1"/>
    <property type="match status" value="1"/>
</dbReference>
<feature type="transmembrane region" description="Helical" evidence="7">
    <location>
        <begin position="32"/>
        <end position="59"/>
    </location>
</feature>
<organism evidence="10 11">
    <name type="scientific">Arthrobacter flavus</name>
    <dbReference type="NCBI Taxonomy" id="95172"/>
    <lineage>
        <taxon>Bacteria</taxon>
        <taxon>Bacillati</taxon>
        <taxon>Actinomycetota</taxon>
        <taxon>Actinomycetes</taxon>
        <taxon>Micrococcales</taxon>
        <taxon>Micrococcaceae</taxon>
        <taxon>Arthrobacter</taxon>
    </lineage>
</organism>
<evidence type="ECO:0000313" key="11">
    <source>
        <dbReference type="Proteomes" id="UP001597307"/>
    </source>
</evidence>
<comment type="similarity">
    <text evidence="7">Belongs to the binding-protein-dependent transport system permease family.</text>
</comment>
<comment type="caution">
    <text evidence="10">The sequence shown here is derived from an EMBL/GenBank/DDBJ whole genome shotgun (WGS) entry which is preliminary data.</text>
</comment>
<evidence type="ECO:0000256" key="8">
    <source>
        <dbReference type="SAM" id="MobiDB-lite"/>
    </source>
</evidence>
<feature type="domain" description="ABC transmembrane type-1" evidence="9">
    <location>
        <begin position="101"/>
        <end position="350"/>
    </location>
</feature>
<feature type="transmembrane region" description="Helical" evidence="7">
    <location>
        <begin position="223"/>
        <end position="248"/>
    </location>
</feature>
<dbReference type="InterPro" id="IPR035906">
    <property type="entry name" value="MetI-like_sf"/>
</dbReference>
<dbReference type="InterPro" id="IPR000515">
    <property type="entry name" value="MetI-like"/>
</dbReference>
<evidence type="ECO:0000256" key="1">
    <source>
        <dbReference type="ARBA" id="ARBA00004651"/>
    </source>
</evidence>
<keyword evidence="2 7" id="KW-0813">Transport</keyword>
<dbReference type="Proteomes" id="UP001597307">
    <property type="component" value="Unassembled WGS sequence"/>
</dbReference>
<reference evidence="11" key="1">
    <citation type="journal article" date="2019" name="Int. J. Syst. Evol. Microbiol.">
        <title>The Global Catalogue of Microorganisms (GCM) 10K type strain sequencing project: providing services to taxonomists for standard genome sequencing and annotation.</title>
        <authorList>
            <consortium name="The Broad Institute Genomics Platform"/>
            <consortium name="The Broad Institute Genome Sequencing Center for Infectious Disease"/>
            <person name="Wu L."/>
            <person name="Ma J."/>
        </authorList>
    </citation>
    <scope>NUCLEOTIDE SEQUENCE [LARGE SCALE GENOMIC DNA]</scope>
    <source>
        <strain evidence="11">JCM 11496</strain>
    </source>
</reference>
<evidence type="ECO:0000256" key="3">
    <source>
        <dbReference type="ARBA" id="ARBA00022475"/>
    </source>
</evidence>
<dbReference type="SUPFAM" id="SSF161098">
    <property type="entry name" value="MetI-like"/>
    <property type="match status" value="1"/>
</dbReference>
<evidence type="ECO:0000256" key="6">
    <source>
        <dbReference type="ARBA" id="ARBA00023136"/>
    </source>
</evidence>
<keyword evidence="3" id="KW-1003">Cell membrane</keyword>
<evidence type="ECO:0000256" key="7">
    <source>
        <dbReference type="RuleBase" id="RU363032"/>
    </source>
</evidence>
<feature type="transmembrane region" description="Helical" evidence="7">
    <location>
        <begin position="277"/>
        <end position="297"/>
    </location>
</feature>
<feature type="compositionally biased region" description="Basic and acidic residues" evidence="8">
    <location>
        <begin position="382"/>
        <end position="394"/>
    </location>
</feature>
<dbReference type="RefSeq" id="WP_377959546.1">
    <property type="nucleotide sequence ID" value="NZ_BAAAIJ010000047.1"/>
</dbReference>
<name>A0ABW4Q5F3_9MICC</name>
<keyword evidence="4 7" id="KW-0812">Transmembrane</keyword>
<dbReference type="EMBL" id="JBHUGA010000011">
    <property type="protein sequence ID" value="MFD1846058.1"/>
    <property type="molecule type" value="Genomic_DNA"/>
</dbReference>
<feature type="transmembrane region" description="Helical" evidence="7">
    <location>
        <begin position="105"/>
        <end position="127"/>
    </location>
</feature>
<accession>A0ABW4Q5F3</accession>
<feature type="transmembrane region" description="Helical" evidence="7">
    <location>
        <begin position="333"/>
        <end position="354"/>
    </location>
</feature>
<evidence type="ECO:0000313" key="10">
    <source>
        <dbReference type="EMBL" id="MFD1846058.1"/>
    </source>
</evidence>
<dbReference type="CDD" id="cd06261">
    <property type="entry name" value="TM_PBP2"/>
    <property type="match status" value="1"/>
</dbReference>
<evidence type="ECO:0000259" key="9">
    <source>
        <dbReference type="PROSITE" id="PS50928"/>
    </source>
</evidence>
<keyword evidence="6 7" id="KW-0472">Membrane</keyword>
<comment type="subcellular location">
    <subcellularLocation>
        <location evidence="1 7">Cell membrane</location>
        <topology evidence="1 7">Multi-pass membrane protein</topology>
    </subcellularLocation>
</comment>
<proteinExistence type="inferred from homology"/>
<keyword evidence="5 7" id="KW-1133">Transmembrane helix</keyword>